<evidence type="ECO:0000256" key="5">
    <source>
        <dbReference type="ARBA" id="ARBA00023180"/>
    </source>
</evidence>
<dbReference type="AlphaFoldDB" id="A0A1S3H762"/>
<feature type="domain" description="SSD" evidence="9">
    <location>
        <begin position="331"/>
        <end position="482"/>
    </location>
</feature>
<evidence type="ECO:0000256" key="2">
    <source>
        <dbReference type="ARBA" id="ARBA00022692"/>
    </source>
</evidence>
<dbReference type="GO" id="GO:0022857">
    <property type="term" value="F:transmembrane transporter activity"/>
    <property type="evidence" value="ECO:0007669"/>
    <property type="project" value="TreeGrafter"/>
</dbReference>
<name>A0A1S3H762_LINAN</name>
<dbReference type="OrthoDB" id="193905at2759"/>
<accession>A0A1S3H762</accession>
<evidence type="ECO:0000256" key="8">
    <source>
        <dbReference type="SAM" id="Phobius"/>
    </source>
</evidence>
<evidence type="ECO:0000313" key="13">
    <source>
        <dbReference type="RefSeq" id="XP_013381839.1"/>
    </source>
</evidence>
<dbReference type="RefSeq" id="XP_013381839.1">
    <property type="nucleotide sequence ID" value="XM_013526385.1"/>
</dbReference>
<evidence type="ECO:0000313" key="10">
    <source>
        <dbReference type="Proteomes" id="UP000085678"/>
    </source>
</evidence>
<feature type="region of interest" description="Disordered" evidence="7">
    <location>
        <begin position="85"/>
        <end position="115"/>
    </location>
</feature>
<feature type="transmembrane region" description="Helical" evidence="8">
    <location>
        <begin position="382"/>
        <end position="406"/>
    </location>
</feature>
<dbReference type="PANTHER" id="PTHR45951:SF3">
    <property type="entry name" value="PROTEIN DISPATCHED"/>
    <property type="match status" value="1"/>
</dbReference>
<evidence type="ECO:0000256" key="4">
    <source>
        <dbReference type="ARBA" id="ARBA00023136"/>
    </source>
</evidence>
<evidence type="ECO:0000256" key="7">
    <source>
        <dbReference type="SAM" id="MobiDB-lite"/>
    </source>
</evidence>
<evidence type="ECO:0000256" key="1">
    <source>
        <dbReference type="ARBA" id="ARBA00004141"/>
    </source>
</evidence>
<dbReference type="InterPro" id="IPR053958">
    <property type="entry name" value="HMGCR/SNAP/NPC1-like_SSD"/>
</dbReference>
<keyword evidence="4 8" id="KW-0472">Membrane</keyword>
<dbReference type="Gene3D" id="1.20.1640.10">
    <property type="entry name" value="Multidrug efflux transporter AcrB transmembrane domain"/>
    <property type="match status" value="2"/>
</dbReference>
<dbReference type="GO" id="GO:0007224">
    <property type="term" value="P:smoothened signaling pathway"/>
    <property type="evidence" value="ECO:0007669"/>
    <property type="project" value="TreeGrafter"/>
</dbReference>
<dbReference type="RefSeq" id="XP_013381837.1">
    <property type="nucleotide sequence ID" value="XM_013526383.1"/>
</dbReference>
<dbReference type="GeneID" id="106152693"/>
<dbReference type="PROSITE" id="PS50156">
    <property type="entry name" value="SSD"/>
    <property type="match status" value="1"/>
</dbReference>
<keyword evidence="5" id="KW-0325">Glycoprotein</keyword>
<evidence type="ECO:0000256" key="6">
    <source>
        <dbReference type="ARBA" id="ARBA00038046"/>
    </source>
</evidence>
<evidence type="ECO:0000313" key="11">
    <source>
        <dbReference type="RefSeq" id="XP_013381837.1"/>
    </source>
</evidence>
<keyword evidence="10" id="KW-1185">Reference proteome</keyword>
<dbReference type="InterPro" id="IPR000731">
    <property type="entry name" value="SSD"/>
</dbReference>
<organism evidence="10 12">
    <name type="scientific">Lingula anatina</name>
    <name type="common">Brachiopod</name>
    <name type="synonym">Lingula unguis</name>
    <dbReference type="NCBI Taxonomy" id="7574"/>
    <lineage>
        <taxon>Eukaryota</taxon>
        <taxon>Metazoa</taxon>
        <taxon>Spiralia</taxon>
        <taxon>Lophotrochozoa</taxon>
        <taxon>Brachiopoda</taxon>
        <taxon>Linguliformea</taxon>
        <taxon>Lingulata</taxon>
        <taxon>Lingulida</taxon>
        <taxon>Linguloidea</taxon>
        <taxon>Lingulidae</taxon>
        <taxon>Lingula</taxon>
    </lineage>
</organism>
<feature type="region of interest" description="Disordered" evidence="7">
    <location>
        <begin position="991"/>
        <end position="1036"/>
    </location>
</feature>
<feature type="compositionally biased region" description="Polar residues" evidence="7">
    <location>
        <begin position="996"/>
        <end position="1009"/>
    </location>
</feature>
<protein>
    <submittedName>
        <fullName evidence="11 12">Protein dispatched homolog 1 isoform X2</fullName>
    </submittedName>
</protein>
<comment type="subcellular location">
    <subcellularLocation>
        <location evidence="1">Membrane</location>
        <topology evidence="1">Multi-pass membrane protein</topology>
    </subcellularLocation>
</comment>
<reference evidence="11 12" key="1">
    <citation type="submission" date="2025-04" db="UniProtKB">
        <authorList>
            <consortium name="RefSeq"/>
        </authorList>
    </citation>
    <scope>IDENTIFICATION</scope>
    <source>
        <tissue evidence="11 12">Gonads</tissue>
    </source>
</reference>
<proteinExistence type="inferred from homology"/>
<dbReference type="PROSITE" id="PS51257">
    <property type="entry name" value="PROKAR_LIPOPROTEIN"/>
    <property type="match status" value="1"/>
</dbReference>
<feature type="transmembrane region" description="Helical" evidence="8">
    <location>
        <begin position="323"/>
        <end position="343"/>
    </location>
</feature>
<feature type="transmembrane region" description="Helical" evidence="8">
    <location>
        <begin position="426"/>
        <end position="445"/>
    </location>
</feature>
<dbReference type="Proteomes" id="UP000085678">
    <property type="component" value="Unplaced"/>
</dbReference>
<evidence type="ECO:0000313" key="12">
    <source>
        <dbReference type="RefSeq" id="XP_013381838.1"/>
    </source>
</evidence>
<dbReference type="RefSeq" id="XP_013381838.1">
    <property type="nucleotide sequence ID" value="XM_013526384.1"/>
</dbReference>
<feature type="transmembrane region" description="Helical" evidence="8">
    <location>
        <begin position="909"/>
        <end position="930"/>
    </location>
</feature>
<comment type="similarity">
    <text evidence="6">Belongs to the dispatched family.</text>
</comment>
<dbReference type="InterPro" id="IPR052081">
    <property type="entry name" value="Dispatched_Hh_regulator"/>
</dbReference>
<dbReference type="SUPFAM" id="SSF82866">
    <property type="entry name" value="Multidrug efflux transporter AcrB transmembrane domain"/>
    <property type="match status" value="2"/>
</dbReference>
<feature type="transmembrane region" description="Helical" evidence="8">
    <location>
        <begin position="457"/>
        <end position="483"/>
    </location>
</feature>
<gene>
    <name evidence="11 12 13" type="primary">LOC106152693</name>
</gene>
<dbReference type="GO" id="GO:0016020">
    <property type="term" value="C:membrane"/>
    <property type="evidence" value="ECO:0007669"/>
    <property type="project" value="UniProtKB-SubCell"/>
</dbReference>
<evidence type="ECO:0000256" key="3">
    <source>
        <dbReference type="ARBA" id="ARBA00022989"/>
    </source>
</evidence>
<keyword evidence="2 8" id="KW-0812">Transmembrane</keyword>
<feature type="transmembrane region" description="Helical" evidence="8">
    <location>
        <begin position="349"/>
        <end position="370"/>
    </location>
</feature>
<keyword evidence="3 8" id="KW-1133">Transmembrane helix</keyword>
<dbReference type="Pfam" id="PF12349">
    <property type="entry name" value="Sterol-sensing"/>
    <property type="match status" value="1"/>
</dbReference>
<feature type="transmembrane region" description="Helical" evidence="8">
    <location>
        <begin position="937"/>
        <end position="957"/>
    </location>
</feature>
<feature type="transmembrane region" description="Helical" evidence="8">
    <location>
        <begin position="12"/>
        <end position="33"/>
    </location>
</feature>
<evidence type="ECO:0000259" key="9">
    <source>
        <dbReference type="PROSITE" id="PS50156"/>
    </source>
</evidence>
<sequence length="1112" mass="125672">MSYSRLLAQHPYVVVILGFVVTASCLAVVVTIANKPNFSDPKAGFEPRGTEISARAISWQQLVDATGLDAESTLTPFPRLTIQDPSSHFHSVSGGYKNTSRSRRSGRDHGQTSSLTFCDDPRKEYAHFAYRSVSGESLFTSHSIHAMCHLEEHLVQLQADFVHNCVKQDTQEKEEDCCFSWTLGNYIALLSEKPSCYDVTQDDIIAVLSTLQRCAGFFKNATLTSDCASRQELHCQDLPPECTANNAVYQLFHFILDRDFSTAILQNQSEIPTLKYVMTFLPVARGPNLMQLYKKMERSETSMGDVEVFAIDFGIKYAMFDNYLVTDTLYLGLASLVIFLVLWLYTSSIFITFMTLITIIITLLISYFIYTIVFDIQFFPFMNLLTVVILLGIGADDLLIYSKIWIMSKSEKNNGTLEKIVKDTLHHASVSMFVTSLTTAGAFYASYVSNITAIRCFAIYAGTSILIAFFLMVTIIPACIVIHEKWMSDCWSCYDPDAYMPKKTVCYYLCRIPYKVHYLITDWSRIFFEKLLPCIVVKLRYFWIVIFTGFGICGIVVIFYKPKLRIPSTAEFHVFSADNPMEIYDTHVKQKFWFETSDLNHISNMPLTFVWGVVPKDNGNRLDPHDRGSLEYDKTFNPATPVAQRWLLQFCRKLRETTFYQGFGFEIMNCFSEQFHGQLFMERPCTGDLGESHVPCCSETIFPYPDEVYIDCVNQYMDTMRGDPVYSRLYSKAVPGPRYEKGNPRMKALIIEFNGNTPYSFSYSSINSFYNNVSDWFRKQMESAPVEMSGGYFTSDLQFYDLQDSLSNGIPKTLIISLSIATAVMFLTTLNILITVYALISIIWTISMSLGILVLLGWELNILESLTVSIAVGLSIDYTLHYGVSYRLAGEMERELRVVYSLAQMGPPLSMAACTSFLAGGLMLPSTVLAYKQIGTFLMVIMSSSWLCSTLFFQSVLRAVGPQGNFGQFRCPDVQCCSSGIPHPQHKDKTRYLQVGSPQHSSTNPTSTSETHEMEPLTWKSHQSQHAPSPRLATHTSTGYISPKLLTVKQCQEQAAGRVARSRRTMDDDKNGKKAYSINKNLLIQTNSPKPKISVKVLNPNGSFETRVQDSV</sequence>
<feature type="transmembrane region" description="Helical" evidence="8">
    <location>
        <begin position="541"/>
        <end position="560"/>
    </location>
</feature>
<dbReference type="PANTHER" id="PTHR45951">
    <property type="entry name" value="PROTEIN DISPATCHED-RELATED"/>
    <property type="match status" value="1"/>
</dbReference>